<feature type="transmembrane region" description="Helical" evidence="8">
    <location>
        <begin position="31"/>
        <end position="52"/>
    </location>
</feature>
<keyword evidence="3 7" id="KW-0597">Phosphoprotein</keyword>
<dbReference type="Gene3D" id="3.30.565.10">
    <property type="entry name" value="Histidine kinase-like ATPase, C-terminal domain"/>
    <property type="match status" value="1"/>
</dbReference>
<dbReference type="Pfam" id="PF00072">
    <property type="entry name" value="Response_reg"/>
    <property type="match status" value="1"/>
</dbReference>
<dbReference type="InterPro" id="IPR036890">
    <property type="entry name" value="HATPase_C_sf"/>
</dbReference>
<dbReference type="Gene3D" id="1.10.287.130">
    <property type="match status" value="1"/>
</dbReference>
<keyword evidence="6" id="KW-0804">Transcription</keyword>
<dbReference type="SUPFAM" id="SSF46689">
    <property type="entry name" value="Homeodomain-like"/>
    <property type="match status" value="1"/>
</dbReference>
<dbReference type="InterPro" id="IPR003661">
    <property type="entry name" value="HisK_dim/P_dom"/>
</dbReference>
<comment type="catalytic activity">
    <reaction evidence="1">
        <text>ATP + protein L-histidine = ADP + protein N-phospho-L-histidine.</text>
        <dbReference type="EC" id="2.7.13.3"/>
    </reaction>
</comment>
<dbReference type="InterPro" id="IPR009057">
    <property type="entry name" value="Homeodomain-like_sf"/>
</dbReference>
<evidence type="ECO:0000259" key="11">
    <source>
        <dbReference type="PROSITE" id="PS50110"/>
    </source>
</evidence>
<evidence type="ECO:0000256" key="5">
    <source>
        <dbReference type="ARBA" id="ARBA00023125"/>
    </source>
</evidence>
<keyword evidence="13" id="KW-1185">Reference proteome</keyword>
<dbReference type="SUPFAM" id="SSF47384">
    <property type="entry name" value="Homodimeric domain of signal transducing histidine kinase"/>
    <property type="match status" value="1"/>
</dbReference>
<dbReference type="Pfam" id="PF12833">
    <property type="entry name" value="HTH_18"/>
    <property type="match status" value="1"/>
</dbReference>
<evidence type="ECO:0000256" key="8">
    <source>
        <dbReference type="SAM" id="Phobius"/>
    </source>
</evidence>
<evidence type="ECO:0000256" key="1">
    <source>
        <dbReference type="ARBA" id="ARBA00000085"/>
    </source>
</evidence>
<dbReference type="PROSITE" id="PS01124">
    <property type="entry name" value="HTH_ARAC_FAMILY_2"/>
    <property type="match status" value="1"/>
</dbReference>
<dbReference type="Pfam" id="PF00512">
    <property type="entry name" value="HisKA"/>
    <property type="match status" value="1"/>
</dbReference>
<dbReference type="PANTHER" id="PTHR43547:SF2">
    <property type="entry name" value="HYBRID SIGNAL TRANSDUCTION HISTIDINE KINASE C"/>
    <property type="match status" value="1"/>
</dbReference>
<dbReference type="InterPro" id="IPR004358">
    <property type="entry name" value="Sig_transdc_His_kin-like_C"/>
</dbReference>
<protein>
    <recommendedName>
        <fullName evidence="2">histidine kinase</fullName>
        <ecNumber evidence="2">2.7.13.3</ecNumber>
    </recommendedName>
</protein>
<evidence type="ECO:0000256" key="4">
    <source>
        <dbReference type="ARBA" id="ARBA00023015"/>
    </source>
</evidence>
<comment type="caution">
    <text evidence="12">The sequence shown here is derived from an EMBL/GenBank/DDBJ whole genome shotgun (WGS) entry which is preliminary data.</text>
</comment>
<dbReference type="SUPFAM" id="SSF52172">
    <property type="entry name" value="CheY-like"/>
    <property type="match status" value="1"/>
</dbReference>
<gene>
    <name evidence="12" type="ORF">HHX25_13710</name>
</gene>
<evidence type="ECO:0000256" key="3">
    <source>
        <dbReference type="ARBA" id="ARBA00022553"/>
    </source>
</evidence>
<dbReference type="CDD" id="cd00156">
    <property type="entry name" value="REC"/>
    <property type="match status" value="1"/>
</dbReference>
<dbReference type="InterPro" id="IPR036097">
    <property type="entry name" value="HisK_dim/P_sf"/>
</dbReference>
<dbReference type="PROSITE" id="PS50110">
    <property type="entry name" value="RESPONSE_REGULATORY"/>
    <property type="match status" value="1"/>
</dbReference>
<dbReference type="InterPro" id="IPR018060">
    <property type="entry name" value="HTH_AraC"/>
</dbReference>
<feature type="transmembrane region" description="Helical" evidence="8">
    <location>
        <begin position="108"/>
        <end position="123"/>
    </location>
</feature>
<dbReference type="PROSITE" id="PS00041">
    <property type="entry name" value="HTH_ARAC_FAMILY_1"/>
    <property type="match status" value="1"/>
</dbReference>
<reference evidence="12 13" key="1">
    <citation type="submission" date="2020-04" db="EMBL/GenBank/DDBJ databases">
        <title>A Flavivirga sp. nov.</title>
        <authorList>
            <person name="Sun X."/>
        </authorList>
    </citation>
    <scope>NUCLEOTIDE SEQUENCE [LARGE SCALE GENOMIC DNA]</scope>
    <source>
        <strain evidence="12 13">Y03</strain>
    </source>
</reference>
<feature type="transmembrane region" description="Helical" evidence="8">
    <location>
        <begin position="58"/>
        <end position="77"/>
    </location>
</feature>
<dbReference type="EMBL" id="JABBHF010000007">
    <property type="protein sequence ID" value="NMH88564.1"/>
    <property type="molecule type" value="Genomic_DNA"/>
</dbReference>
<evidence type="ECO:0000259" key="9">
    <source>
        <dbReference type="PROSITE" id="PS01124"/>
    </source>
</evidence>
<feature type="transmembrane region" description="Helical" evidence="8">
    <location>
        <begin position="159"/>
        <end position="178"/>
    </location>
</feature>
<keyword evidence="5" id="KW-0238">DNA-binding</keyword>
<dbReference type="RefSeq" id="WP_169674593.1">
    <property type="nucleotide sequence ID" value="NZ_JABBHF010000007.1"/>
</dbReference>
<dbReference type="InterPro" id="IPR011006">
    <property type="entry name" value="CheY-like_superfamily"/>
</dbReference>
<dbReference type="Proteomes" id="UP000746690">
    <property type="component" value="Unassembled WGS sequence"/>
</dbReference>
<dbReference type="SUPFAM" id="SSF55874">
    <property type="entry name" value="ATPase domain of HSP90 chaperone/DNA topoisomerase II/histidine kinase"/>
    <property type="match status" value="1"/>
</dbReference>
<dbReference type="Gene3D" id="1.10.10.60">
    <property type="entry name" value="Homeodomain-like"/>
    <property type="match status" value="2"/>
</dbReference>
<dbReference type="CDD" id="cd00082">
    <property type="entry name" value="HisKA"/>
    <property type="match status" value="1"/>
</dbReference>
<dbReference type="InterPro" id="IPR003594">
    <property type="entry name" value="HATPase_dom"/>
</dbReference>
<dbReference type="Gene3D" id="3.40.50.2300">
    <property type="match status" value="1"/>
</dbReference>
<dbReference type="PROSITE" id="PS50109">
    <property type="entry name" value="HIS_KIN"/>
    <property type="match status" value="1"/>
</dbReference>
<evidence type="ECO:0000313" key="13">
    <source>
        <dbReference type="Proteomes" id="UP000746690"/>
    </source>
</evidence>
<organism evidence="12 13">
    <name type="scientific">Flavivirga algicola</name>
    <dbReference type="NCBI Taxonomy" id="2729136"/>
    <lineage>
        <taxon>Bacteria</taxon>
        <taxon>Pseudomonadati</taxon>
        <taxon>Bacteroidota</taxon>
        <taxon>Flavobacteriia</taxon>
        <taxon>Flavobacteriales</taxon>
        <taxon>Flavobacteriaceae</taxon>
        <taxon>Flavivirga</taxon>
    </lineage>
</organism>
<feature type="domain" description="HTH araC/xylS-type" evidence="9">
    <location>
        <begin position="591"/>
        <end position="689"/>
    </location>
</feature>
<evidence type="ECO:0000256" key="2">
    <source>
        <dbReference type="ARBA" id="ARBA00012438"/>
    </source>
</evidence>
<keyword evidence="8" id="KW-0472">Membrane</keyword>
<accession>A0ABX1S2B2</accession>
<keyword evidence="8" id="KW-0812">Transmembrane</keyword>
<dbReference type="PANTHER" id="PTHR43547">
    <property type="entry name" value="TWO-COMPONENT HISTIDINE KINASE"/>
    <property type="match status" value="1"/>
</dbReference>
<evidence type="ECO:0000313" key="12">
    <source>
        <dbReference type="EMBL" id="NMH88564.1"/>
    </source>
</evidence>
<dbReference type="PRINTS" id="PR00344">
    <property type="entry name" value="BCTRLSENSOR"/>
</dbReference>
<evidence type="ECO:0000256" key="6">
    <source>
        <dbReference type="ARBA" id="ARBA00023163"/>
    </source>
</evidence>
<dbReference type="InterPro" id="IPR018062">
    <property type="entry name" value="HTH_AraC-typ_CS"/>
</dbReference>
<dbReference type="SMART" id="SM00387">
    <property type="entry name" value="HATPase_c"/>
    <property type="match status" value="1"/>
</dbReference>
<dbReference type="EC" id="2.7.13.3" evidence="2"/>
<sequence>MLKKILNLLTTYFTLGADENTSINDLKKITLLHIFCNTWHLFTILTFIGDFYNNQLLLMSYAVMLSFVISVQVLLYLKKLLAASLLFIFNLSVTAFIFSNYLYVGELLEYYFLLPPAIALIYIDNRKLNIAILVICLLGLYVPNLYFDHYPHSVLNNKNPPFLFFSIFIVISYFKNLNIRNEKILKAKTEQLEELDKFKSQFFTNISHEIRTPLALINGHISDLDLVPNSPRTQEIQQNVKKQIHKITDMVDSVLDLAKIQSSNFSLQLKLTNVSNLIRKQYMYFEPLFSQKNIAFHISDNTTDYYSFIDTVFFEKAMNNLIINALKYTHEGKVAIDSYEENGQLVLKISDTGIGIANSEFESIFNRFYQINNDINKSGGSGVGLAFCKEIIELHQGKISLKSELNKGSIFTIVLPLEKSLPNVIVQDKVSIKKAEKTKVTENVLVNNSRYRFLIVDDNYDMRKYLISILENHFCLEASNGLEALEIIAQNTIDFIITDYMMPKLNGYDLVSELNRNNSHIPVIMLTAKTNMDAKLDVLKLGIDDYITKPFDKGELLTRIDNCIKNYASRSLYNKEHDINVEDLKKDLFIDQLKEYIMENSNSTFLNQDMIALEFNISKSSFYRKIKSNTGLSPNNFIREIKLQKARGILQNNQNISLKELSFEVGFNHISYFSKIYERRFGVKPLNDR</sequence>
<feature type="transmembrane region" description="Helical" evidence="8">
    <location>
        <begin position="130"/>
        <end position="147"/>
    </location>
</feature>
<dbReference type="SMART" id="SM00388">
    <property type="entry name" value="HisKA"/>
    <property type="match status" value="1"/>
</dbReference>
<feature type="transmembrane region" description="Helical" evidence="8">
    <location>
        <begin position="84"/>
        <end position="102"/>
    </location>
</feature>
<dbReference type="InterPro" id="IPR001789">
    <property type="entry name" value="Sig_transdc_resp-reg_receiver"/>
</dbReference>
<dbReference type="SMART" id="SM00342">
    <property type="entry name" value="HTH_ARAC"/>
    <property type="match status" value="1"/>
</dbReference>
<feature type="modified residue" description="4-aspartylphosphate" evidence="7">
    <location>
        <position position="499"/>
    </location>
</feature>
<feature type="domain" description="Response regulatory" evidence="11">
    <location>
        <begin position="452"/>
        <end position="564"/>
    </location>
</feature>
<keyword evidence="4" id="KW-0805">Transcription regulation</keyword>
<dbReference type="Pfam" id="PF02518">
    <property type="entry name" value="HATPase_c"/>
    <property type="match status" value="1"/>
</dbReference>
<name>A0ABX1S2B2_9FLAO</name>
<dbReference type="InterPro" id="IPR005467">
    <property type="entry name" value="His_kinase_dom"/>
</dbReference>
<keyword evidence="8" id="KW-1133">Transmembrane helix</keyword>
<evidence type="ECO:0000256" key="7">
    <source>
        <dbReference type="PROSITE-ProRule" id="PRU00169"/>
    </source>
</evidence>
<feature type="domain" description="Histidine kinase" evidence="10">
    <location>
        <begin position="205"/>
        <end position="419"/>
    </location>
</feature>
<evidence type="ECO:0000259" key="10">
    <source>
        <dbReference type="PROSITE" id="PS50109"/>
    </source>
</evidence>
<proteinExistence type="predicted"/>
<dbReference type="SMART" id="SM00448">
    <property type="entry name" value="REC"/>
    <property type="match status" value="1"/>
</dbReference>